<feature type="repeat" description="TPR" evidence="1">
    <location>
        <begin position="146"/>
        <end position="179"/>
    </location>
</feature>
<dbReference type="Proteomes" id="UP000192472">
    <property type="component" value="Unassembled WGS sequence"/>
</dbReference>
<dbReference type="SUPFAM" id="SSF48452">
    <property type="entry name" value="TPR-like"/>
    <property type="match status" value="1"/>
</dbReference>
<gene>
    <name evidence="3" type="ORF">SAMN04488029_2258</name>
</gene>
<sequence length="234" mass="26095">MTKKRKSTESHDHDLFENPEAIAEQLSRTEQFIEKNKTVVSVLAGIIVVAIVGYMFSNYYIQGQNENAERDMFQAVYYFEADSLGKALNGDGNDYGFLDIISEYSMTDAANMANYYAGATYLELGDFENAIRYLGAFSASDYIIQARAYALIGDAQMELGNYSEAADQYEKAADYNANKQFSPTYLTKAAIANEQAGNLSAAKNNYQTIVNDFYGVVEYQESVKHVARLEGLTN</sequence>
<dbReference type="RefSeq" id="WP_084372916.1">
    <property type="nucleotide sequence ID" value="NZ_FWYF01000002.1"/>
</dbReference>
<keyword evidence="1" id="KW-0802">TPR repeat</keyword>
<feature type="transmembrane region" description="Helical" evidence="2">
    <location>
        <begin position="38"/>
        <end position="61"/>
    </location>
</feature>
<keyword evidence="4" id="KW-1185">Reference proteome</keyword>
<evidence type="ECO:0000313" key="3">
    <source>
        <dbReference type="EMBL" id="SMD34931.1"/>
    </source>
</evidence>
<proteinExistence type="predicted"/>
<dbReference type="InterPro" id="IPR011990">
    <property type="entry name" value="TPR-like_helical_dom_sf"/>
</dbReference>
<dbReference type="AlphaFoldDB" id="A0A1W2GEB3"/>
<protein>
    <submittedName>
        <fullName evidence="3">Tetratricopeptide repeat-containing protein</fullName>
    </submittedName>
</protein>
<evidence type="ECO:0000256" key="2">
    <source>
        <dbReference type="SAM" id="Phobius"/>
    </source>
</evidence>
<evidence type="ECO:0000256" key="1">
    <source>
        <dbReference type="PROSITE-ProRule" id="PRU00339"/>
    </source>
</evidence>
<dbReference type="PROSITE" id="PS50005">
    <property type="entry name" value="TPR"/>
    <property type="match status" value="1"/>
</dbReference>
<dbReference type="OrthoDB" id="9808622at2"/>
<name>A0A1W2GEB3_REIFA</name>
<organism evidence="3 4">
    <name type="scientific">Reichenbachiella faecimaris</name>
    <dbReference type="NCBI Taxonomy" id="692418"/>
    <lineage>
        <taxon>Bacteria</taxon>
        <taxon>Pseudomonadati</taxon>
        <taxon>Bacteroidota</taxon>
        <taxon>Cytophagia</taxon>
        <taxon>Cytophagales</taxon>
        <taxon>Reichenbachiellaceae</taxon>
        <taxon>Reichenbachiella</taxon>
    </lineage>
</organism>
<dbReference type="Pfam" id="PF13181">
    <property type="entry name" value="TPR_8"/>
    <property type="match status" value="1"/>
</dbReference>
<keyword evidence="2" id="KW-0472">Membrane</keyword>
<reference evidence="3 4" key="1">
    <citation type="submission" date="2017-04" db="EMBL/GenBank/DDBJ databases">
        <authorList>
            <person name="Afonso C.L."/>
            <person name="Miller P.J."/>
            <person name="Scott M.A."/>
            <person name="Spackman E."/>
            <person name="Goraichik I."/>
            <person name="Dimitrov K.M."/>
            <person name="Suarez D.L."/>
            <person name="Swayne D.E."/>
        </authorList>
    </citation>
    <scope>NUCLEOTIDE SEQUENCE [LARGE SCALE GENOMIC DNA]</scope>
    <source>
        <strain evidence="3 4">DSM 26133</strain>
    </source>
</reference>
<accession>A0A1W2GEB3</accession>
<evidence type="ECO:0000313" key="4">
    <source>
        <dbReference type="Proteomes" id="UP000192472"/>
    </source>
</evidence>
<dbReference type="InterPro" id="IPR019734">
    <property type="entry name" value="TPR_rpt"/>
</dbReference>
<dbReference type="Gene3D" id="1.25.40.10">
    <property type="entry name" value="Tetratricopeptide repeat domain"/>
    <property type="match status" value="2"/>
</dbReference>
<dbReference type="EMBL" id="FWYF01000002">
    <property type="protein sequence ID" value="SMD34931.1"/>
    <property type="molecule type" value="Genomic_DNA"/>
</dbReference>
<keyword evidence="2" id="KW-0812">Transmembrane</keyword>
<dbReference type="STRING" id="692418.SAMN04488029_2258"/>
<keyword evidence="2" id="KW-1133">Transmembrane helix</keyword>